<dbReference type="AlphaFoldDB" id="A0AAN8CTF5"/>
<proteinExistence type="predicted"/>
<dbReference type="Proteomes" id="UP001335648">
    <property type="component" value="Unassembled WGS sequence"/>
</dbReference>
<evidence type="ECO:0000256" key="1">
    <source>
        <dbReference type="SAM" id="MobiDB-lite"/>
    </source>
</evidence>
<evidence type="ECO:0000313" key="3">
    <source>
        <dbReference type="Proteomes" id="UP001335648"/>
    </source>
</evidence>
<sequence length="75" mass="8121">MPVLLTGTTSEVTPLARPVSTLPTYNIHTFCAAMIMVKPKTNGSEQNIRLSFRPNFSTIHPPSRPPAAAPTVTMD</sequence>
<protein>
    <submittedName>
        <fullName evidence="2">Uncharacterized protein</fullName>
    </submittedName>
</protein>
<organism evidence="2 3">
    <name type="scientific">Champsocephalus esox</name>
    <name type="common">pike icefish</name>
    <dbReference type="NCBI Taxonomy" id="159716"/>
    <lineage>
        <taxon>Eukaryota</taxon>
        <taxon>Metazoa</taxon>
        <taxon>Chordata</taxon>
        <taxon>Craniata</taxon>
        <taxon>Vertebrata</taxon>
        <taxon>Euteleostomi</taxon>
        <taxon>Actinopterygii</taxon>
        <taxon>Neopterygii</taxon>
        <taxon>Teleostei</taxon>
        <taxon>Neoteleostei</taxon>
        <taxon>Acanthomorphata</taxon>
        <taxon>Eupercaria</taxon>
        <taxon>Perciformes</taxon>
        <taxon>Notothenioidei</taxon>
        <taxon>Channichthyidae</taxon>
        <taxon>Champsocephalus</taxon>
    </lineage>
</organism>
<feature type="region of interest" description="Disordered" evidence="1">
    <location>
        <begin position="54"/>
        <end position="75"/>
    </location>
</feature>
<gene>
    <name evidence="2" type="ORF">CesoFtcFv8_003256</name>
</gene>
<name>A0AAN8CTF5_9TELE</name>
<accession>A0AAN8CTF5</accession>
<reference evidence="2 3" key="1">
    <citation type="journal article" date="2023" name="Mol. Biol. Evol.">
        <title>Genomics of Secondarily Temperate Adaptation in the Only Non-Antarctic Icefish.</title>
        <authorList>
            <person name="Rivera-Colon A.G."/>
            <person name="Rayamajhi N."/>
            <person name="Minhas B.F."/>
            <person name="Madrigal G."/>
            <person name="Bilyk K.T."/>
            <person name="Yoon V."/>
            <person name="Hune M."/>
            <person name="Gregory S."/>
            <person name="Cheng C.H.C."/>
            <person name="Catchen J.M."/>
        </authorList>
    </citation>
    <scope>NUCLEOTIDE SEQUENCE [LARGE SCALE GENOMIC DNA]</scope>
    <source>
        <strain evidence="2">JC2023a</strain>
    </source>
</reference>
<dbReference type="EMBL" id="JAULUE010002048">
    <property type="protein sequence ID" value="KAK5909314.1"/>
    <property type="molecule type" value="Genomic_DNA"/>
</dbReference>
<comment type="caution">
    <text evidence="2">The sequence shown here is derived from an EMBL/GenBank/DDBJ whole genome shotgun (WGS) entry which is preliminary data.</text>
</comment>
<keyword evidence="3" id="KW-1185">Reference proteome</keyword>
<evidence type="ECO:0000313" key="2">
    <source>
        <dbReference type="EMBL" id="KAK5909314.1"/>
    </source>
</evidence>